<organism evidence="1">
    <name type="scientific">marine sediment metagenome</name>
    <dbReference type="NCBI Taxonomy" id="412755"/>
    <lineage>
        <taxon>unclassified sequences</taxon>
        <taxon>metagenomes</taxon>
        <taxon>ecological metagenomes</taxon>
    </lineage>
</organism>
<dbReference type="AlphaFoldDB" id="A0A0F9I0V8"/>
<gene>
    <name evidence="1" type="ORF">LCGC14_1638600</name>
</gene>
<protein>
    <submittedName>
        <fullName evidence="1">Uncharacterized protein</fullName>
    </submittedName>
</protein>
<comment type="caution">
    <text evidence="1">The sequence shown here is derived from an EMBL/GenBank/DDBJ whole genome shotgun (WGS) entry which is preliminary data.</text>
</comment>
<accession>A0A0F9I0V8</accession>
<name>A0A0F9I0V8_9ZZZZ</name>
<reference evidence="1" key="1">
    <citation type="journal article" date="2015" name="Nature">
        <title>Complex archaea that bridge the gap between prokaryotes and eukaryotes.</title>
        <authorList>
            <person name="Spang A."/>
            <person name="Saw J.H."/>
            <person name="Jorgensen S.L."/>
            <person name="Zaremba-Niedzwiedzka K."/>
            <person name="Martijn J."/>
            <person name="Lind A.E."/>
            <person name="van Eijk R."/>
            <person name="Schleper C."/>
            <person name="Guy L."/>
            <person name="Ettema T.J."/>
        </authorList>
    </citation>
    <scope>NUCLEOTIDE SEQUENCE</scope>
</reference>
<sequence length="50" mass="5602">MFKANLGPGLINGKAWVIRAERYQSQWQGLTPTKPDPMGNIFMGILARIN</sequence>
<evidence type="ECO:0000313" key="1">
    <source>
        <dbReference type="EMBL" id="KKM21122.1"/>
    </source>
</evidence>
<proteinExistence type="predicted"/>
<dbReference type="EMBL" id="LAZR01013621">
    <property type="protein sequence ID" value="KKM21122.1"/>
    <property type="molecule type" value="Genomic_DNA"/>
</dbReference>